<gene>
    <name evidence="3" type="ORF">HMPREF0204_12880</name>
</gene>
<evidence type="ECO:0000313" key="4">
    <source>
        <dbReference type="Proteomes" id="UP000002969"/>
    </source>
</evidence>
<sequence>MNRSLIQKIYYNKRFLEVGSLKKYFTFGAANITEEYFLFFFMQILNSFTMKDNTWLNRWDERYSSEEFAYGTEPNNYLREQLSQLKPGTILFPAEGEGRNAVFAATQGWQVSAFDISANGRNKALQLAHQLGTTIDYQVGELSDLNYQKEQFDVIALIYAHFPAAVKSSIHQMLNQYLRKGGFIIFEAFSKNHLEYIARNEKVGGPKDVESLFSIDEIKADFPDYDIIELKETEIELKEGLFHNGTGSVIRFVGQKHN</sequence>
<comment type="caution">
    <text evidence="3">The sequence shown here is derived from an EMBL/GenBank/DDBJ whole genome shotgun (WGS) entry which is preliminary data.</text>
</comment>
<dbReference type="CDD" id="cd02440">
    <property type="entry name" value="AdoMet_MTases"/>
    <property type="match status" value="1"/>
</dbReference>
<dbReference type="EMBL" id="ACKQ02000007">
    <property type="protein sequence ID" value="EFK33811.1"/>
    <property type="molecule type" value="Genomic_DNA"/>
</dbReference>
<dbReference type="GO" id="GO:0032259">
    <property type="term" value="P:methylation"/>
    <property type="evidence" value="ECO:0007669"/>
    <property type="project" value="UniProtKB-KW"/>
</dbReference>
<reference evidence="3" key="1">
    <citation type="submission" date="2010-06" db="EMBL/GenBank/DDBJ databases">
        <authorList>
            <person name="Muzny D."/>
            <person name="Qin X."/>
            <person name="Buhay C."/>
            <person name="Dugan-Rocha S."/>
            <person name="Ding Y."/>
            <person name="Chen G."/>
            <person name="Hawes A."/>
            <person name="Holder M."/>
            <person name="Jhangiani S."/>
            <person name="Johnson A."/>
            <person name="Khan Z."/>
            <person name="Li Z."/>
            <person name="Liu W."/>
            <person name="Liu X."/>
            <person name="Perez L."/>
            <person name="Shen H."/>
            <person name="Wang Q."/>
            <person name="Watt J."/>
            <person name="Xi L."/>
            <person name="Xin Y."/>
            <person name="Zhou J."/>
            <person name="Deng J."/>
            <person name="Jiang H."/>
            <person name="Liu Y."/>
            <person name="Qu J."/>
            <person name="Song X.-Z."/>
            <person name="Zhang L."/>
            <person name="Villasana D."/>
            <person name="Johnson A."/>
            <person name="Liu J."/>
            <person name="Liyanage D."/>
            <person name="Lorensuhewa L."/>
            <person name="Robinson T."/>
            <person name="Song A."/>
            <person name="Song B.-B."/>
            <person name="Dinh H."/>
            <person name="Thornton R."/>
            <person name="Coyle M."/>
            <person name="Francisco L."/>
            <person name="Jackson L."/>
            <person name="Javaid M."/>
            <person name="Korchina V."/>
            <person name="Kovar C."/>
            <person name="Mata R."/>
            <person name="Mathew T."/>
            <person name="Ngo R."/>
            <person name="Nguyen L."/>
            <person name="Nguyen N."/>
            <person name="Okwuonu G."/>
            <person name="Ongeri F."/>
            <person name="Pham C."/>
            <person name="Simmons D."/>
            <person name="Wilczek-Boney K."/>
            <person name="Hale W."/>
            <person name="Jakkamsetti A."/>
            <person name="Pham P."/>
            <person name="Ruth R."/>
            <person name="San Lucas F."/>
            <person name="Warren J."/>
            <person name="Zhang J."/>
            <person name="Zhao Z."/>
            <person name="Zhou C."/>
            <person name="Zhu D."/>
            <person name="Lee S."/>
            <person name="Bess C."/>
            <person name="Blankenburg K."/>
            <person name="Forbes L."/>
            <person name="Fu Q."/>
            <person name="Gubbala S."/>
            <person name="Hirani K."/>
            <person name="Jayaseelan J.C."/>
            <person name="Lara F."/>
            <person name="Munidasa M."/>
            <person name="Palculict T."/>
            <person name="Patil S."/>
            <person name="Pu L.-L."/>
            <person name="Saada N."/>
            <person name="Tang L."/>
            <person name="Weissenberger G."/>
            <person name="Zhu Y."/>
            <person name="Hemphill L."/>
            <person name="Shang Y."/>
            <person name="Youmans B."/>
            <person name="Ayvaz T."/>
            <person name="Ross M."/>
            <person name="Santibanez J."/>
            <person name="Aqrawi P."/>
            <person name="Gross S."/>
            <person name="Joshi V."/>
            <person name="Fowler G."/>
            <person name="Nazareth L."/>
            <person name="Reid J."/>
            <person name="Worley K."/>
            <person name="Petrosino J."/>
            <person name="Highlander S."/>
            <person name="Gibbs R."/>
        </authorList>
    </citation>
    <scope>NUCLEOTIDE SEQUENCE [LARGE SCALE GENOMIC DNA]</scope>
    <source>
        <strain evidence="3">ATCC 35910</strain>
    </source>
</reference>
<dbReference type="Gene3D" id="3.40.50.150">
    <property type="entry name" value="Vaccinia Virus protein VP39"/>
    <property type="match status" value="1"/>
</dbReference>
<organism evidence="3 4">
    <name type="scientific">Chryseobacterium gleum ATCC 35910</name>
    <dbReference type="NCBI Taxonomy" id="525257"/>
    <lineage>
        <taxon>Bacteria</taxon>
        <taxon>Pseudomonadati</taxon>
        <taxon>Bacteroidota</taxon>
        <taxon>Flavobacteriia</taxon>
        <taxon>Flavobacteriales</taxon>
        <taxon>Weeksellaceae</taxon>
        <taxon>Chryseobacterium group</taxon>
        <taxon>Chryseobacterium</taxon>
    </lineage>
</organism>
<dbReference type="PANTHER" id="PTHR43861:SF3">
    <property type="entry name" value="PUTATIVE (AFU_ORTHOLOGUE AFUA_2G14390)-RELATED"/>
    <property type="match status" value="1"/>
</dbReference>
<feature type="domain" description="Methyltransferase" evidence="2">
    <location>
        <begin position="95"/>
        <end position="182"/>
    </location>
</feature>
<dbReference type="InterPro" id="IPR041698">
    <property type="entry name" value="Methyltransf_25"/>
</dbReference>
<name>A0ABP2IJG7_CHRGE</name>
<proteinExistence type="predicted"/>
<dbReference type="GO" id="GO:0008168">
    <property type="term" value="F:methyltransferase activity"/>
    <property type="evidence" value="ECO:0007669"/>
    <property type="project" value="UniProtKB-KW"/>
</dbReference>
<dbReference type="InterPro" id="IPR029063">
    <property type="entry name" value="SAM-dependent_MTases_sf"/>
</dbReference>
<evidence type="ECO:0000313" key="3">
    <source>
        <dbReference type="EMBL" id="EFK33811.1"/>
    </source>
</evidence>
<dbReference type="Proteomes" id="UP000002969">
    <property type="component" value="Unassembled WGS sequence"/>
</dbReference>
<evidence type="ECO:0000256" key="1">
    <source>
        <dbReference type="ARBA" id="ARBA00022679"/>
    </source>
</evidence>
<dbReference type="PANTHER" id="PTHR43861">
    <property type="entry name" value="TRANS-ACONITATE 2-METHYLTRANSFERASE-RELATED"/>
    <property type="match status" value="1"/>
</dbReference>
<keyword evidence="3" id="KW-0489">Methyltransferase</keyword>
<dbReference type="Pfam" id="PF13649">
    <property type="entry name" value="Methyltransf_25"/>
    <property type="match status" value="1"/>
</dbReference>
<protein>
    <submittedName>
        <fullName evidence="3">Methyltransferase domain protein</fullName>
    </submittedName>
</protein>
<dbReference type="SUPFAM" id="SSF53335">
    <property type="entry name" value="S-adenosyl-L-methionine-dependent methyltransferases"/>
    <property type="match status" value="1"/>
</dbReference>
<evidence type="ECO:0000259" key="2">
    <source>
        <dbReference type="Pfam" id="PF13649"/>
    </source>
</evidence>
<keyword evidence="1" id="KW-0808">Transferase</keyword>
<keyword evidence="4" id="KW-1185">Reference proteome</keyword>
<accession>A0ABP2IJG7</accession>